<evidence type="ECO:0000256" key="3">
    <source>
        <dbReference type="SAM" id="MobiDB-lite"/>
    </source>
</evidence>
<dbReference type="EMBL" id="OOIN01000036">
    <property type="protein sequence ID" value="SPO31030.1"/>
    <property type="molecule type" value="Genomic_DNA"/>
</dbReference>
<keyword evidence="6" id="KW-1185">Reference proteome</keyword>
<dbReference type="Pfam" id="PF01205">
    <property type="entry name" value="Impact_N"/>
    <property type="match status" value="1"/>
</dbReference>
<accession>A0A5C3ELQ3</accession>
<dbReference type="Proteomes" id="UP000324022">
    <property type="component" value="Unassembled WGS sequence"/>
</dbReference>
<feature type="coiled-coil region" evidence="2">
    <location>
        <begin position="425"/>
        <end position="452"/>
    </location>
</feature>
<evidence type="ECO:0000313" key="6">
    <source>
        <dbReference type="Proteomes" id="UP000324022"/>
    </source>
</evidence>
<keyword evidence="2" id="KW-0175">Coiled coil</keyword>
<dbReference type="AlphaFoldDB" id="A0A5C3ELQ3"/>
<protein>
    <recommendedName>
        <fullName evidence="4">Impact N-terminal domain-containing protein</fullName>
    </recommendedName>
</protein>
<dbReference type="InterPro" id="IPR020568">
    <property type="entry name" value="Ribosomal_Su5_D2-typ_SF"/>
</dbReference>
<dbReference type="Gene3D" id="3.30.230.30">
    <property type="entry name" value="Impact, N-terminal domain"/>
    <property type="match status" value="1"/>
</dbReference>
<name>A0A5C3ELQ3_9BASI</name>
<feature type="compositionally biased region" description="Acidic residues" evidence="3">
    <location>
        <begin position="613"/>
        <end position="631"/>
    </location>
</feature>
<dbReference type="PANTHER" id="PTHR16301:SF25">
    <property type="entry name" value="PROTEIN IMPACT"/>
    <property type="match status" value="1"/>
</dbReference>
<dbReference type="SUPFAM" id="SSF54211">
    <property type="entry name" value="Ribosomal protein S5 domain 2-like"/>
    <property type="match status" value="1"/>
</dbReference>
<feature type="compositionally biased region" description="Acidic residues" evidence="3">
    <location>
        <begin position="66"/>
        <end position="97"/>
    </location>
</feature>
<dbReference type="OrthoDB" id="69641at2759"/>
<dbReference type="GO" id="GO:0140469">
    <property type="term" value="P:GCN2-mediated signaling"/>
    <property type="evidence" value="ECO:0007669"/>
    <property type="project" value="TreeGrafter"/>
</dbReference>
<sequence>MSRRRKDQLNASSDAELVQDALEDEFMDDELARELEEERQAILAASANGHASSKHSAAEVLSSGVEGDDANSILDEDEDDLDPQDIPDQDDSEDEWQPPEPASSRPTRQSKRRRRQASSEDSDDDVNQVLSDDQVEPAPKKSKMKAGKPAKTNKEDGRSQKAKTAAAQASMENGANEKQEEEYDSFDEEAERVQAEVEAAAAWADVRRRKEAASNPDAPSTSASSSSKPPQPSSSSSTAAPSSLTAWLGKPPTAASSTSELSSSLPMPTTCTAAQITDRSSLFIGYVYPLLTTSSAYISALLSHLTRVVHPTVPVTILPPQFANAPSSKRGASHDMYAYRVFELKRGRTGLSGPDDFSLQEEKEDDGERWGGDRVLRVARDEGASDVLVVVSRWYGGELLGPVRFDHIENAARAAVQEHMQKMEVEEFRLRIQHLDRKINVVKAKLQSEEEEARVGVKVNAYEGLTVEKGQRLWLARQKTLDALQRRIASQPSQSEASQPQEAVADAEPASSAAEPTTSPSEAAAPTPSEVKGPSAHEPAVKAEPLEASIPETVAEDPSEPTPPIKPEPTLPTLTSPSAPTTIVKAEPESIFLLTNDNEAEDEKSNVVKLEPIEENNDDDAEDLTGWDDLS</sequence>
<reference evidence="5 6" key="1">
    <citation type="submission" date="2018-03" db="EMBL/GenBank/DDBJ databases">
        <authorList>
            <person name="Guldener U."/>
        </authorList>
    </citation>
    <scope>NUCLEOTIDE SEQUENCE [LARGE SCALE GENOMIC DNA]</scope>
    <source>
        <strain evidence="5 6">NBRC100155</strain>
    </source>
</reference>
<feature type="compositionally biased region" description="Low complexity" evidence="3">
    <location>
        <begin position="489"/>
        <end position="530"/>
    </location>
</feature>
<feature type="compositionally biased region" description="Low complexity" evidence="3">
    <location>
        <begin position="213"/>
        <end position="243"/>
    </location>
</feature>
<feature type="region of interest" description="Disordered" evidence="3">
    <location>
        <begin position="42"/>
        <end position="196"/>
    </location>
</feature>
<feature type="compositionally biased region" description="Acidic residues" evidence="3">
    <location>
        <begin position="179"/>
        <end position="190"/>
    </location>
</feature>
<dbReference type="GO" id="GO:0005737">
    <property type="term" value="C:cytoplasm"/>
    <property type="evidence" value="ECO:0007669"/>
    <property type="project" value="TreeGrafter"/>
</dbReference>
<feature type="region of interest" description="Disordered" evidence="3">
    <location>
        <begin position="596"/>
        <end position="631"/>
    </location>
</feature>
<dbReference type="GO" id="GO:0006446">
    <property type="term" value="P:regulation of translational initiation"/>
    <property type="evidence" value="ECO:0007669"/>
    <property type="project" value="TreeGrafter"/>
</dbReference>
<feature type="compositionally biased region" description="Low complexity" evidence="3">
    <location>
        <begin position="251"/>
        <end position="267"/>
    </location>
</feature>
<evidence type="ECO:0000256" key="2">
    <source>
        <dbReference type="SAM" id="Coils"/>
    </source>
</evidence>
<comment type="similarity">
    <text evidence="1">Belongs to the IMPACT family.</text>
</comment>
<dbReference type="InterPro" id="IPR001498">
    <property type="entry name" value="Impact_N"/>
</dbReference>
<feature type="compositionally biased region" description="Pro residues" evidence="3">
    <location>
        <begin position="560"/>
        <end position="570"/>
    </location>
</feature>
<evidence type="ECO:0000259" key="4">
    <source>
        <dbReference type="Pfam" id="PF01205"/>
    </source>
</evidence>
<dbReference type="PANTHER" id="PTHR16301">
    <property type="entry name" value="IMPACT-RELATED"/>
    <property type="match status" value="1"/>
</dbReference>
<evidence type="ECO:0000313" key="5">
    <source>
        <dbReference type="EMBL" id="SPO31030.1"/>
    </source>
</evidence>
<organism evidence="5 6">
    <name type="scientific">Ustilago trichophora</name>
    <dbReference type="NCBI Taxonomy" id="86804"/>
    <lineage>
        <taxon>Eukaryota</taxon>
        <taxon>Fungi</taxon>
        <taxon>Dikarya</taxon>
        <taxon>Basidiomycota</taxon>
        <taxon>Ustilaginomycotina</taxon>
        <taxon>Ustilaginomycetes</taxon>
        <taxon>Ustilaginales</taxon>
        <taxon>Ustilaginaceae</taxon>
        <taxon>Ustilago</taxon>
    </lineage>
</organism>
<feature type="region of interest" description="Disordered" evidence="3">
    <location>
        <begin position="208"/>
        <end position="267"/>
    </location>
</feature>
<evidence type="ECO:0000256" key="1">
    <source>
        <dbReference type="ARBA" id="ARBA00007665"/>
    </source>
</evidence>
<feature type="region of interest" description="Disordered" evidence="3">
    <location>
        <begin position="486"/>
        <end position="584"/>
    </location>
</feature>
<gene>
    <name evidence="5" type="ORF">UTRI_05332_B</name>
</gene>
<feature type="compositionally biased region" description="Low complexity" evidence="3">
    <location>
        <begin position="571"/>
        <end position="582"/>
    </location>
</feature>
<proteinExistence type="inferred from homology"/>
<dbReference type="InterPro" id="IPR036956">
    <property type="entry name" value="Impact_N_sf"/>
</dbReference>
<feature type="domain" description="Impact N-terminal" evidence="4">
    <location>
        <begin position="327"/>
        <end position="416"/>
    </location>
</feature>
<dbReference type="InterPro" id="IPR023582">
    <property type="entry name" value="Impact"/>
</dbReference>